<proteinExistence type="predicted"/>
<sequence>MPDANAPAGTPTRRRLLRDGALSAAWLAAPWPLAAGTSAGVAATPGDMVWTLTLKDGRATNCRLSQARVVTIRPGTACVEADSRRDAATWHSSIVVPAGLLRAGQDYVVTLGYEIVERSAADSYFYVFARSDRLGLGADQWQTWSGEPGERGVAKLRFSAAADDIAITAGICRQGAIRILAMTIQRGSGWTQQSLASPVGTAAAPLPTGAQPFTIDAPANPTGPIVHLAEFGAVADGAEPPAAGPDRNLAALQAALDQCREAKAARLVVARGVYRITSGKSIVFDGLEDFTFDGGGSTFLFHRIPGGAGVVIRNCRRMVMADFNLDWDWAIDPPAWVGRVTRLAPDRSFFEMRFETTAPLDPKAWVTMNPLDETLRAPGAGQEFGGFAPTRIEAIDTRTVRVRPGTRMAPVVGQLYLLRRYTYEKHGIAMGGNSHLSLRGVTIHSFPGIGFITGGDQHHFELVGCRIAPPAGERRPITTSADGFHVAQSQGFIRLERCEFGFMGDDCVNIHDNIHMGVRRAGDHTLVATAIVPWRCPFAAGDPVEIRHADYSPTGFTGRLTSAVADYKASEVTLVFSEALPAHVPSDAILFNHRYGSRNVIIRDCSFHENRARGVLCNGADWLVENNRFFHNQHAAMLLMADVSPGSWSEGFGARNVVVRGNRFEACNPKGASDGAIVQLGATVRQGTSPYPLLDGILFESNQFEETPGPAILAASFKTLVFRNNTITNRGKAPLPAPMRGGVRAEQGNGLWVEGNAWTTRAGVGVPALFYDADTTRAVVCRANQLKS</sequence>
<protein>
    <recommendedName>
        <fullName evidence="1">Right handed beta helix domain-containing protein</fullName>
    </recommendedName>
</protein>
<dbReference type="Proteomes" id="UP001242480">
    <property type="component" value="Unassembled WGS sequence"/>
</dbReference>
<evidence type="ECO:0000313" key="2">
    <source>
        <dbReference type="EMBL" id="MDQ0472693.1"/>
    </source>
</evidence>
<dbReference type="InterPro" id="IPR006626">
    <property type="entry name" value="PbH1"/>
</dbReference>
<dbReference type="SMART" id="SM00710">
    <property type="entry name" value="PbH1"/>
    <property type="match status" value="6"/>
</dbReference>
<dbReference type="Pfam" id="PF13229">
    <property type="entry name" value="Beta_helix"/>
    <property type="match status" value="1"/>
</dbReference>
<dbReference type="RefSeq" id="WP_307279880.1">
    <property type="nucleotide sequence ID" value="NZ_JAUSVX010000013.1"/>
</dbReference>
<dbReference type="EMBL" id="JAUSVX010000013">
    <property type="protein sequence ID" value="MDQ0472693.1"/>
    <property type="molecule type" value="Genomic_DNA"/>
</dbReference>
<feature type="domain" description="Right handed beta helix" evidence="1">
    <location>
        <begin position="595"/>
        <end position="673"/>
    </location>
</feature>
<dbReference type="InterPro" id="IPR011050">
    <property type="entry name" value="Pectin_lyase_fold/virulence"/>
</dbReference>
<dbReference type="PROSITE" id="PS51318">
    <property type="entry name" value="TAT"/>
    <property type="match status" value="1"/>
</dbReference>
<comment type="caution">
    <text evidence="2">The sequence shown here is derived from an EMBL/GenBank/DDBJ whole genome shotgun (WGS) entry which is preliminary data.</text>
</comment>
<keyword evidence="3" id="KW-1185">Reference proteome</keyword>
<dbReference type="InterPro" id="IPR039448">
    <property type="entry name" value="Beta_helix"/>
</dbReference>
<organism evidence="2 3">
    <name type="scientific">Labrys wisconsinensis</name>
    <dbReference type="NCBI Taxonomy" id="425677"/>
    <lineage>
        <taxon>Bacteria</taxon>
        <taxon>Pseudomonadati</taxon>
        <taxon>Pseudomonadota</taxon>
        <taxon>Alphaproteobacteria</taxon>
        <taxon>Hyphomicrobiales</taxon>
        <taxon>Xanthobacteraceae</taxon>
        <taxon>Labrys</taxon>
    </lineage>
</organism>
<reference evidence="2 3" key="1">
    <citation type="submission" date="2023-07" db="EMBL/GenBank/DDBJ databases">
        <title>Genomic Encyclopedia of Type Strains, Phase IV (KMG-IV): sequencing the most valuable type-strain genomes for metagenomic binning, comparative biology and taxonomic classification.</title>
        <authorList>
            <person name="Goeker M."/>
        </authorList>
    </citation>
    <scope>NUCLEOTIDE SEQUENCE [LARGE SCALE GENOMIC DNA]</scope>
    <source>
        <strain evidence="2 3">DSM 19619</strain>
    </source>
</reference>
<dbReference type="SUPFAM" id="SSF51126">
    <property type="entry name" value="Pectin lyase-like"/>
    <property type="match status" value="1"/>
</dbReference>
<dbReference type="InterPro" id="IPR006311">
    <property type="entry name" value="TAT_signal"/>
</dbReference>
<evidence type="ECO:0000259" key="1">
    <source>
        <dbReference type="Pfam" id="PF13229"/>
    </source>
</evidence>
<evidence type="ECO:0000313" key="3">
    <source>
        <dbReference type="Proteomes" id="UP001242480"/>
    </source>
</evidence>
<name>A0ABU0JH06_9HYPH</name>
<dbReference type="Gene3D" id="2.160.20.10">
    <property type="entry name" value="Single-stranded right-handed beta-helix, Pectin lyase-like"/>
    <property type="match status" value="2"/>
</dbReference>
<accession>A0ABU0JH06</accession>
<dbReference type="InterPro" id="IPR012334">
    <property type="entry name" value="Pectin_lyas_fold"/>
</dbReference>
<gene>
    <name evidence="2" type="ORF">QO011_005723</name>
</gene>